<evidence type="ECO:0000313" key="3">
    <source>
        <dbReference type="Proteomes" id="UP000236732"/>
    </source>
</evidence>
<evidence type="ECO:0000313" key="2">
    <source>
        <dbReference type="EMBL" id="SEG99228.1"/>
    </source>
</evidence>
<keyword evidence="3" id="KW-1185">Reference proteome</keyword>
<dbReference type="InterPro" id="IPR029058">
    <property type="entry name" value="AB_hydrolase_fold"/>
</dbReference>
<dbReference type="Gene3D" id="3.40.50.1820">
    <property type="entry name" value="alpha/beta hydrolase"/>
    <property type="match status" value="1"/>
</dbReference>
<dbReference type="RefSeq" id="WP_103960542.1">
    <property type="nucleotide sequence ID" value="NZ_FNVT01000012.1"/>
</dbReference>
<protein>
    <submittedName>
        <fullName evidence="2">Alpha/beta hydrolase family protein</fullName>
    </submittedName>
</protein>
<dbReference type="PRINTS" id="PR00111">
    <property type="entry name" value="ABHYDROLASE"/>
</dbReference>
<dbReference type="Proteomes" id="UP000236732">
    <property type="component" value="Unassembled WGS sequence"/>
</dbReference>
<evidence type="ECO:0000259" key="1">
    <source>
        <dbReference type="Pfam" id="PF12697"/>
    </source>
</evidence>
<dbReference type="AlphaFoldDB" id="A0A1H6EMZ9"/>
<sequence length="249" mass="26653">MDLPWLALGAGEPLVVLRWFAPEHSAKLSTGERPVLKALARHFRVHAVNRPPGLPSGITMAELAAQHAEALAGRFGRPVNVLGMSSGGSLALQLAADHPDAVRRMVVAGAACVLPEHTGRAQLRYTEAVAAGRRGAHHLAPLAGRNPLTRAFFAAMMWLADPAIRPADPMDMLRFAQAEDSFDVRGRLAGLRTPTLVVGGERDLAYSPELFRETADGLPNGKVLIYPGASHLGTFRHKRFASDVAAFLA</sequence>
<dbReference type="Pfam" id="PF12697">
    <property type="entry name" value="Abhydrolase_6"/>
    <property type="match status" value="1"/>
</dbReference>
<dbReference type="PANTHER" id="PTHR43433">
    <property type="entry name" value="HYDROLASE, ALPHA/BETA FOLD FAMILY PROTEIN"/>
    <property type="match status" value="1"/>
</dbReference>
<dbReference type="GO" id="GO:0016787">
    <property type="term" value="F:hydrolase activity"/>
    <property type="evidence" value="ECO:0007669"/>
    <property type="project" value="UniProtKB-KW"/>
</dbReference>
<organism evidence="2 3">
    <name type="scientific">Nonomuraea solani</name>
    <dbReference type="NCBI Taxonomy" id="1144553"/>
    <lineage>
        <taxon>Bacteria</taxon>
        <taxon>Bacillati</taxon>
        <taxon>Actinomycetota</taxon>
        <taxon>Actinomycetes</taxon>
        <taxon>Streptosporangiales</taxon>
        <taxon>Streptosporangiaceae</taxon>
        <taxon>Nonomuraea</taxon>
    </lineage>
</organism>
<gene>
    <name evidence="2" type="ORF">SAMN05444920_112301</name>
</gene>
<dbReference type="OrthoDB" id="9802489at2"/>
<name>A0A1H6EMZ9_9ACTN</name>
<dbReference type="InterPro" id="IPR000073">
    <property type="entry name" value="AB_hydrolase_1"/>
</dbReference>
<reference evidence="2 3" key="1">
    <citation type="submission" date="2016-10" db="EMBL/GenBank/DDBJ databases">
        <authorList>
            <person name="de Groot N.N."/>
        </authorList>
    </citation>
    <scope>NUCLEOTIDE SEQUENCE [LARGE SCALE GENOMIC DNA]</scope>
    <source>
        <strain evidence="2 3">CGMCC 4.7037</strain>
    </source>
</reference>
<keyword evidence="2" id="KW-0378">Hydrolase</keyword>
<feature type="domain" description="AB hydrolase-1" evidence="1">
    <location>
        <begin position="34"/>
        <end position="241"/>
    </location>
</feature>
<dbReference type="PANTHER" id="PTHR43433:SF5">
    <property type="entry name" value="AB HYDROLASE-1 DOMAIN-CONTAINING PROTEIN"/>
    <property type="match status" value="1"/>
</dbReference>
<accession>A0A1H6EMZ9</accession>
<dbReference type="InterPro" id="IPR050471">
    <property type="entry name" value="AB_hydrolase"/>
</dbReference>
<dbReference type="SUPFAM" id="SSF53474">
    <property type="entry name" value="alpha/beta-Hydrolases"/>
    <property type="match status" value="1"/>
</dbReference>
<proteinExistence type="predicted"/>
<dbReference type="EMBL" id="FNVT01000012">
    <property type="protein sequence ID" value="SEG99228.1"/>
    <property type="molecule type" value="Genomic_DNA"/>
</dbReference>